<dbReference type="InterPro" id="IPR050194">
    <property type="entry name" value="Glycosyltransferase_grp1"/>
</dbReference>
<proteinExistence type="predicted"/>
<dbReference type="Proteomes" id="UP000310636">
    <property type="component" value="Unassembled WGS sequence"/>
</dbReference>
<dbReference type="EMBL" id="SSOB01000036">
    <property type="protein sequence ID" value="THF74898.1"/>
    <property type="molecule type" value="Genomic_DNA"/>
</dbReference>
<organism evidence="3 4">
    <name type="scientific">Cohnella fermenti</name>
    <dbReference type="NCBI Taxonomy" id="2565925"/>
    <lineage>
        <taxon>Bacteria</taxon>
        <taxon>Bacillati</taxon>
        <taxon>Bacillota</taxon>
        <taxon>Bacilli</taxon>
        <taxon>Bacillales</taxon>
        <taxon>Paenibacillaceae</taxon>
        <taxon>Cohnella</taxon>
    </lineage>
</organism>
<dbReference type="CDD" id="cd03801">
    <property type="entry name" value="GT4_PimA-like"/>
    <property type="match status" value="1"/>
</dbReference>
<dbReference type="Pfam" id="PF00534">
    <property type="entry name" value="Glycos_transf_1"/>
    <property type="match status" value="1"/>
</dbReference>
<name>A0A4S4BQL1_9BACL</name>
<gene>
    <name evidence="3" type="ORF">E6C55_23400</name>
</gene>
<dbReference type="PANTHER" id="PTHR45947:SF13">
    <property type="entry name" value="TRANSFERASE"/>
    <property type="match status" value="1"/>
</dbReference>
<accession>A0A4S4BQL1</accession>
<dbReference type="Gene3D" id="3.40.50.2000">
    <property type="entry name" value="Glycogen Phosphorylase B"/>
    <property type="match status" value="2"/>
</dbReference>
<dbReference type="AlphaFoldDB" id="A0A4S4BQL1"/>
<dbReference type="OrthoDB" id="9787617at2"/>
<dbReference type="InterPro" id="IPR001296">
    <property type="entry name" value="Glyco_trans_1"/>
</dbReference>
<feature type="domain" description="Glycosyltransferase subfamily 4-like N-terminal" evidence="2">
    <location>
        <begin position="19"/>
        <end position="191"/>
    </location>
</feature>
<reference evidence="3 4" key="1">
    <citation type="submission" date="2019-04" db="EMBL/GenBank/DDBJ databases">
        <title>Cohnella sp. nov. isolated from preserved vegetables.</title>
        <authorList>
            <person name="Lin S.-Y."/>
            <person name="Hung M.-H."/>
            <person name="Young C.-C."/>
        </authorList>
    </citation>
    <scope>NUCLEOTIDE SEQUENCE [LARGE SCALE GENOMIC DNA]</scope>
    <source>
        <strain evidence="3 4">CC-MHH1044</strain>
    </source>
</reference>
<dbReference type="InterPro" id="IPR028098">
    <property type="entry name" value="Glyco_trans_4-like_N"/>
</dbReference>
<comment type="caution">
    <text evidence="3">The sequence shown here is derived from an EMBL/GenBank/DDBJ whole genome shotgun (WGS) entry which is preliminary data.</text>
</comment>
<feature type="domain" description="Glycosyl transferase family 1" evidence="1">
    <location>
        <begin position="200"/>
        <end position="359"/>
    </location>
</feature>
<evidence type="ECO:0000259" key="2">
    <source>
        <dbReference type="Pfam" id="PF13439"/>
    </source>
</evidence>
<evidence type="ECO:0000313" key="4">
    <source>
        <dbReference type="Proteomes" id="UP000310636"/>
    </source>
</evidence>
<dbReference type="RefSeq" id="WP_136372250.1">
    <property type="nucleotide sequence ID" value="NZ_SSOB01000036.1"/>
</dbReference>
<evidence type="ECO:0000259" key="1">
    <source>
        <dbReference type="Pfam" id="PF00534"/>
    </source>
</evidence>
<dbReference type="GO" id="GO:0016757">
    <property type="term" value="F:glycosyltransferase activity"/>
    <property type="evidence" value="ECO:0007669"/>
    <property type="project" value="InterPro"/>
</dbReference>
<sequence>MRDRMKILATGMEWHEHIPGGLNQYFADYLRAMVEQGHSVEGLISGEGRPLGAPPYVRDIAEAVPALTTMKRVRSFYRGVMNRSRVSEPDVFNPHFALYAAMVGRNSLPGHVPIVTHFHGPWSLESLVEEQGRSLSKLLKLRMKRRLEQSIYRRSDSFIVLSDYFRDVLSKEFGVSGSRIHVIPGAVDTERFKPAANRGSLRAQLGIRPGERLLVCARRLVRRMGIDHLIRAMVRLSQETPSIRLGIIGDGPLRGELQELIESLGLQGNVRLLGRVGTEELVSWYQAADLAIVPTVTLEGFGLVTAEALACGTPVLGTPYGGTKEILQKLSAELLFADGSPEAIARKVAAVLNGTERAPQRDACREHVLRHYTWDKIAVRIAGAFGEAIESRKECRTYESGFKSSLL</sequence>
<dbReference type="PANTHER" id="PTHR45947">
    <property type="entry name" value="SULFOQUINOVOSYL TRANSFERASE SQD2"/>
    <property type="match status" value="1"/>
</dbReference>
<protein>
    <submittedName>
        <fullName evidence="3">Glycosyltransferase family 4 protein</fullName>
    </submittedName>
</protein>
<keyword evidence="3" id="KW-0808">Transferase</keyword>
<dbReference type="Pfam" id="PF13439">
    <property type="entry name" value="Glyco_transf_4"/>
    <property type="match status" value="1"/>
</dbReference>
<keyword evidence="4" id="KW-1185">Reference proteome</keyword>
<evidence type="ECO:0000313" key="3">
    <source>
        <dbReference type="EMBL" id="THF74898.1"/>
    </source>
</evidence>
<dbReference type="SUPFAM" id="SSF53756">
    <property type="entry name" value="UDP-Glycosyltransferase/glycogen phosphorylase"/>
    <property type="match status" value="1"/>
</dbReference>